<name>A0ABX0I5K5_9FLAO</name>
<feature type="binding site" evidence="8">
    <location>
        <position position="102"/>
    </location>
    <ligand>
        <name>ATP</name>
        <dbReference type="ChEBI" id="CHEBI:30616"/>
    </ligand>
</feature>
<feature type="binding site" evidence="8">
    <location>
        <position position="192"/>
    </location>
    <ligand>
        <name>ATP</name>
        <dbReference type="ChEBI" id="CHEBI:30616"/>
    </ligand>
</feature>
<dbReference type="InterPro" id="IPR003846">
    <property type="entry name" value="SelO"/>
</dbReference>
<keyword evidence="7 8" id="KW-0460">Magnesium</keyword>
<evidence type="ECO:0000256" key="7">
    <source>
        <dbReference type="ARBA" id="ARBA00022842"/>
    </source>
</evidence>
<evidence type="ECO:0000256" key="6">
    <source>
        <dbReference type="ARBA" id="ARBA00022840"/>
    </source>
</evidence>
<keyword evidence="6 8" id="KW-0067">ATP-binding</keyword>
<proteinExistence type="inferred from homology"/>
<comment type="caution">
    <text evidence="9">The sequence shown here is derived from an EMBL/GenBank/DDBJ whole genome shotgun (WGS) entry which is preliminary data.</text>
</comment>
<dbReference type="RefSeq" id="WP_166077572.1">
    <property type="nucleotide sequence ID" value="NZ_JAAJBT010000006.1"/>
</dbReference>
<evidence type="ECO:0000256" key="1">
    <source>
        <dbReference type="ARBA" id="ARBA00009747"/>
    </source>
</evidence>
<dbReference type="NCBIfam" id="NF000658">
    <property type="entry name" value="PRK00029.1"/>
    <property type="match status" value="1"/>
</dbReference>
<keyword evidence="10" id="KW-1185">Reference proteome</keyword>
<dbReference type="HAMAP" id="MF_00692">
    <property type="entry name" value="SelO"/>
    <property type="match status" value="1"/>
</dbReference>
<feature type="binding site" evidence="8">
    <location>
        <position position="270"/>
    </location>
    <ligand>
        <name>Mg(2+)</name>
        <dbReference type="ChEBI" id="CHEBI:18420"/>
    </ligand>
</feature>
<feature type="binding site" evidence="8">
    <location>
        <position position="279"/>
    </location>
    <ligand>
        <name>ATP</name>
        <dbReference type="ChEBI" id="CHEBI:30616"/>
    </ligand>
</feature>
<comment type="similarity">
    <text evidence="1 8">Belongs to the SELO family.</text>
</comment>
<keyword evidence="5 8" id="KW-0547">Nucleotide-binding</keyword>
<dbReference type="Proteomes" id="UP000800984">
    <property type="component" value="Unassembled WGS sequence"/>
</dbReference>
<evidence type="ECO:0000313" key="10">
    <source>
        <dbReference type="Proteomes" id="UP000800984"/>
    </source>
</evidence>
<feature type="binding site" evidence="8">
    <location>
        <position position="122"/>
    </location>
    <ligand>
        <name>ATP</name>
        <dbReference type="ChEBI" id="CHEBI:30616"/>
    </ligand>
</feature>
<feature type="binding site" evidence="8">
    <location>
        <position position="103"/>
    </location>
    <ligand>
        <name>ATP</name>
        <dbReference type="ChEBI" id="CHEBI:30616"/>
    </ligand>
</feature>
<feature type="active site" description="Proton acceptor" evidence="8">
    <location>
        <position position="269"/>
    </location>
</feature>
<keyword evidence="3 8" id="KW-0548">Nucleotidyltransferase</keyword>
<feature type="binding site" evidence="8">
    <location>
        <position position="134"/>
    </location>
    <ligand>
        <name>ATP</name>
        <dbReference type="ChEBI" id="CHEBI:30616"/>
    </ligand>
</feature>
<evidence type="ECO:0000256" key="4">
    <source>
        <dbReference type="ARBA" id="ARBA00022723"/>
    </source>
</evidence>
<feature type="binding site" evidence="8">
    <location>
        <position position="279"/>
    </location>
    <ligand>
        <name>Mg(2+)</name>
        <dbReference type="ChEBI" id="CHEBI:18420"/>
    </ligand>
</feature>
<reference evidence="9 10" key="1">
    <citation type="submission" date="2020-02" db="EMBL/GenBank/DDBJ databases">
        <authorList>
            <person name="Chen W.-M."/>
        </authorList>
    </citation>
    <scope>NUCLEOTIDE SEQUENCE [LARGE SCALE GENOMIC DNA]</scope>
    <source>
        <strain evidence="9 10">KDG-16</strain>
    </source>
</reference>
<accession>A0ABX0I5K5</accession>
<feature type="binding site" evidence="8">
    <location>
        <position position="199"/>
    </location>
    <ligand>
        <name>ATP</name>
        <dbReference type="ChEBI" id="CHEBI:30616"/>
    </ligand>
</feature>
<feature type="binding site" evidence="8">
    <location>
        <position position="135"/>
    </location>
    <ligand>
        <name>ATP</name>
        <dbReference type="ChEBI" id="CHEBI:30616"/>
    </ligand>
</feature>
<keyword evidence="8" id="KW-0464">Manganese</keyword>
<evidence type="ECO:0000256" key="2">
    <source>
        <dbReference type="ARBA" id="ARBA00022679"/>
    </source>
</evidence>
<keyword evidence="4 8" id="KW-0479">Metal-binding</keyword>
<comment type="catalytic activity">
    <reaction evidence="8">
        <text>L-seryl-[protein] + ATP = 3-O-(5'-adenylyl)-L-seryl-[protein] + diphosphate</text>
        <dbReference type="Rhea" id="RHEA:58120"/>
        <dbReference type="Rhea" id="RHEA-COMP:9863"/>
        <dbReference type="Rhea" id="RHEA-COMP:15073"/>
        <dbReference type="ChEBI" id="CHEBI:29999"/>
        <dbReference type="ChEBI" id="CHEBI:30616"/>
        <dbReference type="ChEBI" id="CHEBI:33019"/>
        <dbReference type="ChEBI" id="CHEBI:142516"/>
        <dbReference type="EC" id="2.7.7.108"/>
    </reaction>
</comment>
<comment type="cofactor">
    <cofactor evidence="8">
        <name>Mg(2+)</name>
        <dbReference type="ChEBI" id="CHEBI:18420"/>
    </cofactor>
    <cofactor evidence="8">
        <name>Mn(2+)</name>
        <dbReference type="ChEBI" id="CHEBI:29035"/>
    </cofactor>
</comment>
<sequence length="521" mass="59769">MSIQFLHKFTTNLPSDAIEENYTRQVPKAAFSYVKPRIPSNPKLLHISKEVQNLIGFSDDFIQSETFLHLVSGAAIVSNSKPFAMNYAGHQFGNWAGQLGDGRAIVLGEIEHNHQTFTLQLKGAGATPYSRRADGLAVLRSSIREHLCSEAMFHLGVPTTRSLSLTLTGDEVLRDVMYNGNPAMEKGAIVCRIAPSFIRFGSFELFSSQNDIENLKLLADYTISNYYPEIQSEGKEKYIAFFKHVAEKTREMIVHWQRVGFVHGVMNTDNMSIHGITIDYGPYGWLEDFNPNWTPNTTDAEGKRYRYGNQANIALWNLYQLANALYPLIEEAEPLETILNNFAKKYDEDFSEMMLKKLGITSKTEETDKLIQQILYNLEQTETDYTIFFRNLNQINKADSVEDCVSKIHLAFYKPEEVTGIILETWHFWFAQYLAILKEDTTSDDERKLNLNACNPKYVLRNYMAQMAIELAENEEYALIDELYKLLLNPYEEQPEMEKWFAKRPDWARQKIGSSMLSCSS</sequence>
<comment type="catalytic activity">
    <reaction evidence="8">
        <text>L-threonyl-[protein] + ATP = 3-O-(5'-adenylyl)-L-threonyl-[protein] + diphosphate</text>
        <dbReference type="Rhea" id="RHEA:54292"/>
        <dbReference type="Rhea" id="RHEA-COMP:11060"/>
        <dbReference type="Rhea" id="RHEA-COMP:13847"/>
        <dbReference type="ChEBI" id="CHEBI:30013"/>
        <dbReference type="ChEBI" id="CHEBI:30616"/>
        <dbReference type="ChEBI" id="CHEBI:33019"/>
        <dbReference type="ChEBI" id="CHEBI:138113"/>
        <dbReference type="EC" id="2.7.7.108"/>
    </reaction>
</comment>
<feature type="binding site" evidence="8">
    <location>
        <position position="100"/>
    </location>
    <ligand>
        <name>ATP</name>
        <dbReference type="ChEBI" id="CHEBI:30616"/>
    </ligand>
</feature>
<comment type="catalytic activity">
    <reaction evidence="8">
        <text>L-histidyl-[protein] + UTP = N(tele)-(5'-uridylyl)-L-histidyl-[protein] + diphosphate</text>
        <dbReference type="Rhea" id="RHEA:83891"/>
        <dbReference type="Rhea" id="RHEA-COMP:9745"/>
        <dbReference type="Rhea" id="RHEA-COMP:20239"/>
        <dbReference type="ChEBI" id="CHEBI:29979"/>
        <dbReference type="ChEBI" id="CHEBI:33019"/>
        <dbReference type="ChEBI" id="CHEBI:46398"/>
        <dbReference type="ChEBI" id="CHEBI:233474"/>
    </reaction>
</comment>
<dbReference type="EC" id="2.7.7.108" evidence="8"/>
<evidence type="ECO:0000256" key="8">
    <source>
        <dbReference type="HAMAP-Rule" id="MF_00692"/>
    </source>
</evidence>
<comment type="function">
    <text evidence="8">Nucleotidyltransferase involved in the post-translational modification of proteins. It can catalyze the addition of adenosine monophosphate (AMP) or uridine monophosphate (UMP) to a protein, resulting in modifications known as AMPylation and UMPylation.</text>
</comment>
<evidence type="ECO:0000256" key="5">
    <source>
        <dbReference type="ARBA" id="ARBA00022741"/>
    </source>
</evidence>
<comment type="catalytic activity">
    <reaction evidence="8">
        <text>L-tyrosyl-[protein] + UTP = O-(5'-uridylyl)-L-tyrosyl-[protein] + diphosphate</text>
        <dbReference type="Rhea" id="RHEA:83887"/>
        <dbReference type="Rhea" id="RHEA-COMP:10136"/>
        <dbReference type="Rhea" id="RHEA-COMP:20238"/>
        <dbReference type="ChEBI" id="CHEBI:33019"/>
        <dbReference type="ChEBI" id="CHEBI:46398"/>
        <dbReference type="ChEBI" id="CHEBI:46858"/>
        <dbReference type="ChEBI" id="CHEBI:90602"/>
    </reaction>
</comment>
<dbReference type="EC" id="2.7.7.-" evidence="8"/>
<gene>
    <name evidence="8" type="primary">ydiU</name>
    <name evidence="8" type="synonym">selO</name>
    <name evidence="9" type="ORF">G4D72_10075</name>
</gene>
<comment type="catalytic activity">
    <reaction evidence="8">
        <text>L-tyrosyl-[protein] + ATP = O-(5'-adenylyl)-L-tyrosyl-[protein] + diphosphate</text>
        <dbReference type="Rhea" id="RHEA:54288"/>
        <dbReference type="Rhea" id="RHEA-COMP:10136"/>
        <dbReference type="Rhea" id="RHEA-COMP:13846"/>
        <dbReference type="ChEBI" id="CHEBI:30616"/>
        <dbReference type="ChEBI" id="CHEBI:33019"/>
        <dbReference type="ChEBI" id="CHEBI:46858"/>
        <dbReference type="ChEBI" id="CHEBI:83624"/>
        <dbReference type="EC" id="2.7.7.108"/>
    </reaction>
</comment>
<evidence type="ECO:0000313" key="9">
    <source>
        <dbReference type="EMBL" id="NHM02451.1"/>
    </source>
</evidence>
<dbReference type="Pfam" id="PF02696">
    <property type="entry name" value="SelO"/>
    <property type="match status" value="1"/>
</dbReference>
<comment type="catalytic activity">
    <reaction evidence="8">
        <text>L-seryl-[protein] + UTP = O-(5'-uridylyl)-L-seryl-[protein] + diphosphate</text>
        <dbReference type="Rhea" id="RHEA:64604"/>
        <dbReference type="Rhea" id="RHEA-COMP:9863"/>
        <dbReference type="Rhea" id="RHEA-COMP:16635"/>
        <dbReference type="ChEBI" id="CHEBI:29999"/>
        <dbReference type="ChEBI" id="CHEBI:33019"/>
        <dbReference type="ChEBI" id="CHEBI:46398"/>
        <dbReference type="ChEBI" id="CHEBI:156051"/>
    </reaction>
</comment>
<dbReference type="EMBL" id="JAAJBT010000006">
    <property type="protein sequence ID" value="NHM02451.1"/>
    <property type="molecule type" value="Genomic_DNA"/>
</dbReference>
<dbReference type="PANTHER" id="PTHR32057:SF14">
    <property type="entry name" value="PROTEIN ADENYLYLTRANSFERASE SELO, MITOCHONDRIAL"/>
    <property type="match status" value="1"/>
</dbReference>
<dbReference type="PANTHER" id="PTHR32057">
    <property type="entry name" value="PROTEIN ADENYLYLTRANSFERASE SELO, MITOCHONDRIAL"/>
    <property type="match status" value="1"/>
</dbReference>
<protein>
    <recommendedName>
        <fullName evidence="8">Protein nucleotidyltransferase YdiU</fullName>
        <ecNumber evidence="8">2.7.7.-</ecNumber>
    </recommendedName>
    <alternativeName>
        <fullName evidence="8">Protein adenylyltransferase YdiU</fullName>
        <ecNumber evidence="8">2.7.7.108</ecNumber>
    </alternativeName>
    <alternativeName>
        <fullName evidence="8">Protein uridylyltransferase YdiU</fullName>
        <ecNumber evidence="8">2.7.7.-</ecNumber>
    </alternativeName>
</protein>
<organism evidence="9 10">
    <name type="scientific">Flavobacterium difficile</name>
    <dbReference type="NCBI Taxonomy" id="2709659"/>
    <lineage>
        <taxon>Bacteria</taxon>
        <taxon>Pseudomonadati</taxon>
        <taxon>Bacteroidota</taxon>
        <taxon>Flavobacteriia</taxon>
        <taxon>Flavobacteriales</taxon>
        <taxon>Flavobacteriaceae</taxon>
        <taxon>Flavobacterium</taxon>
    </lineage>
</organism>
<keyword evidence="2 8" id="KW-0808">Transferase</keyword>
<evidence type="ECO:0000256" key="3">
    <source>
        <dbReference type="ARBA" id="ARBA00022695"/>
    </source>
</evidence>